<sequence>MNSLLYKHISETQVLALAEEFEPEKCKQLLASSLSLPPPSPTPTPSSLLLNFFFYAFAFCKDSGLPPPKVSTFLSILKEVVDYDVSTPCSPDYTMGKSHDLFVRLLMSHSVDRPPHSVLIFSRSDVSSILTFVTDQYYRMWRVYKAACSPHRVVKAFKQAQCGGVEIPDALLGKNRGLEWAEESKILQTFPEVVEEEEEEGEEGEGGEGGENDEEKKE</sequence>
<proteinExistence type="predicted"/>
<evidence type="ECO:0000256" key="1">
    <source>
        <dbReference type="SAM" id="MobiDB-lite"/>
    </source>
</evidence>
<feature type="region of interest" description="Disordered" evidence="1">
    <location>
        <begin position="189"/>
        <end position="218"/>
    </location>
</feature>
<accession>A0A9W7GFK1</accession>
<dbReference type="Pfam" id="PF14769">
    <property type="entry name" value="CLAMP"/>
    <property type="match status" value="1"/>
</dbReference>
<dbReference type="PANTHER" id="PTHR28457:SF1">
    <property type="entry name" value="CILIA- AND FLAGELLA-ASSOCIATED PROTEIN 119"/>
    <property type="match status" value="1"/>
</dbReference>
<comment type="caution">
    <text evidence="2">The sequence shown here is derived from an EMBL/GenBank/DDBJ whole genome shotgun (WGS) entry which is preliminary data.</text>
</comment>
<dbReference type="InterPro" id="IPR032727">
    <property type="entry name" value="CLAMP"/>
</dbReference>
<dbReference type="OrthoDB" id="425082at2759"/>
<dbReference type="PANTHER" id="PTHR28457">
    <property type="entry name" value="COILED-COIL DOMAIN-CONTAINING PROTEIN 189"/>
    <property type="match status" value="1"/>
</dbReference>
<evidence type="ECO:0000313" key="3">
    <source>
        <dbReference type="Proteomes" id="UP001165065"/>
    </source>
</evidence>
<protein>
    <submittedName>
        <fullName evidence="2">Uncharacterized protein</fullName>
    </submittedName>
</protein>
<keyword evidence="3" id="KW-1185">Reference proteome</keyword>
<name>A0A9W7GFK1_9STRA</name>
<dbReference type="AlphaFoldDB" id="A0A9W7GFK1"/>
<dbReference type="Proteomes" id="UP001165065">
    <property type="component" value="Unassembled WGS sequence"/>
</dbReference>
<organism evidence="2 3">
    <name type="scientific">Triparma columacea</name>
    <dbReference type="NCBI Taxonomy" id="722753"/>
    <lineage>
        <taxon>Eukaryota</taxon>
        <taxon>Sar</taxon>
        <taxon>Stramenopiles</taxon>
        <taxon>Ochrophyta</taxon>
        <taxon>Bolidophyceae</taxon>
        <taxon>Parmales</taxon>
        <taxon>Triparmaceae</taxon>
        <taxon>Triparma</taxon>
    </lineage>
</organism>
<reference evidence="3" key="1">
    <citation type="journal article" date="2023" name="Commun. Biol.">
        <title>Genome analysis of Parmales, the sister group of diatoms, reveals the evolutionary specialization of diatoms from phago-mixotrophs to photoautotrophs.</title>
        <authorList>
            <person name="Ban H."/>
            <person name="Sato S."/>
            <person name="Yoshikawa S."/>
            <person name="Yamada K."/>
            <person name="Nakamura Y."/>
            <person name="Ichinomiya M."/>
            <person name="Sato N."/>
            <person name="Blanc-Mathieu R."/>
            <person name="Endo H."/>
            <person name="Kuwata A."/>
            <person name="Ogata H."/>
        </authorList>
    </citation>
    <scope>NUCLEOTIDE SEQUENCE [LARGE SCALE GENOMIC DNA]</scope>
</reference>
<dbReference type="EMBL" id="BRYA01000181">
    <property type="protein sequence ID" value="GMI42793.1"/>
    <property type="molecule type" value="Genomic_DNA"/>
</dbReference>
<evidence type="ECO:0000313" key="2">
    <source>
        <dbReference type="EMBL" id="GMI42793.1"/>
    </source>
</evidence>
<feature type="compositionally biased region" description="Acidic residues" evidence="1">
    <location>
        <begin position="193"/>
        <end position="218"/>
    </location>
</feature>
<gene>
    <name evidence="2" type="ORF">TrCOL_g3831</name>
</gene>